<dbReference type="RefSeq" id="WP_237464247.1">
    <property type="nucleotide sequence ID" value="NZ_CAKLDI010000001.1"/>
</dbReference>
<name>A0ABM8ZQ00_9VIBR</name>
<keyword evidence="3" id="KW-1185">Reference proteome</keyword>
<evidence type="ECO:0000313" key="2">
    <source>
        <dbReference type="EMBL" id="CAH0532383.1"/>
    </source>
</evidence>
<dbReference type="EMBL" id="CAKLDI010000001">
    <property type="protein sequence ID" value="CAH0532383.1"/>
    <property type="molecule type" value="Genomic_DNA"/>
</dbReference>
<feature type="chain" id="PRO_5045783033" evidence="1">
    <location>
        <begin position="20"/>
        <end position="59"/>
    </location>
</feature>
<accession>A0ABM8ZQ00</accession>
<feature type="signal peptide" evidence="1">
    <location>
        <begin position="1"/>
        <end position="19"/>
    </location>
</feature>
<reference evidence="2" key="1">
    <citation type="submission" date="2021-11" db="EMBL/GenBank/DDBJ databases">
        <authorList>
            <person name="Rodrigo-Torres L."/>
            <person name="Arahal R. D."/>
            <person name="Lucena T."/>
        </authorList>
    </citation>
    <scope>NUCLEOTIDE SEQUENCE</scope>
    <source>
        <strain evidence="2">CECT 7929</strain>
    </source>
</reference>
<sequence>MKALPVVAMLALVLTACSAQEKSDIKDGARTVGHTARDVTRETGHFFRDLFSGDESASQ</sequence>
<dbReference type="Proteomes" id="UP000838672">
    <property type="component" value="Unassembled WGS sequence"/>
</dbReference>
<evidence type="ECO:0000256" key="1">
    <source>
        <dbReference type="SAM" id="SignalP"/>
    </source>
</evidence>
<evidence type="ECO:0000313" key="3">
    <source>
        <dbReference type="Proteomes" id="UP000838672"/>
    </source>
</evidence>
<keyword evidence="1" id="KW-0732">Signal</keyword>
<protein>
    <submittedName>
        <fullName evidence="2">Uncharacterized protein</fullName>
    </submittedName>
</protein>
<comment type="caution">
    <text evidence="2">The sequence shown here is derived from an EMBL/GenBank/DDBJ whole genome shotgun (WGS) entry which is preliminary data.</text>
</comment>
<organism evidence="2 3">
    <name type="scientific">Vibrio stylophorae</name>
    <dbReference type="NCBI Taxonomy" id="659351"/>
    <lineage>
        <taxon>Bacteria</taxon>
        <taxon>Pseudomonadati</taxon>
        <taxon>Pseudomonadota</taxon>
        <taxon>Gammaproteobacteria</taxon>
        <taxon>Vibrionales</taxon>
        <taxon>Vibrionaceae</taxon>
        <taxon>Vibrio</taxon>
    </lineage>
</organism>
<proteinExistence type="predicted"/>
<gene>
    <name evidence="2" type="ORF">VST7929_00212</name>
</gene>
<dbReference type="PROSITE" id="PS51257">
    <property type="entry name" value="PROKAR_LIPOPROTEIN"/>
    <property type="match status" value="1"/>
</dbReference>